<evidence type="ECO:0000259" key="14">
    <source>
        <dbReference type="PROSITE" id="PS50268"/>
    </source>
</evidence>
<gene>
    <name evidence="16" type="primary">LOC114442973</name>
</gene>
<evidence type="ECO:0000256" key="6">
    <source>
        <dbReference type="ARBA" id="ARBA00022737"/>
    </source>
</evidence>
<dbReference type="FunFam" id="2.60.40.60:FF:000007">
    <property type="entry name" value="Protocadherin alpha 2"/>
    <property type="match status" value="1"/>
</dbReference>
<reference evidence="16" key="1">
    <citation type="submission" date="2025-08" db="UniProtKB">
        <authorList>
            <consortium name="RefSeq"/>
        </authorList>
    </citation>
    <scope>IDENTIFICATION</scope>
</reference>
<protein>
    <submittedName>
        <fullName evidence="16">Protocadherin alpha-8-like</fullName>
    </submittedName>
</protein>
<dbReference type="PANTHER" id="PTHR24028:SF32">
    <property type="entry name" value="CADHERIN-RELATED NEURONAL RECEPTOR VARIABLE 10-RELATED"/>
    <property type="match status" value="1"/>
</dbReference>
<dbReference type="InParanoid" id="A0A6P7J8U1"/>
<dbReference type="Gene3D" id="2.60.40.60">
    <property type="entry name" value="Cadherins"/>
    <property type="match status" value="6"/>
</dbReference>
<feature type="domain" description="Cadherin" evidence="14">
    <location>
        <begin position="130"/>
        <end position="238"/>
    </location>
</feature>
<evidence type="ECO:0000256" key="11">
    <source>
        <dbReference type="ARBA" id="ARBA00023180"/>
    </source>
</evidence>
<feature type="transmembrane region" description="Helical" evidence="13">
    <location>
        <begin position="12"/>
        <end position="30"/>
    </location>
</feature>
<comment type="function">
    <text evidence="1">Potential calcium-dependent cell-adhesion protein. May be involved in the establishment and maintenance of specific neuronal connections in the brain.</text>
</comment>
<dbReference type="InterPro" id="IPR050174">
    <property type="entry name" value="Protocadherin/Cadherin-CA"/>
</dbReference>
<evidence type="ECO:0000256" key="4">
    <source>
        <dbReference type="ARBA" id="ARBA00022692"/>
    </source>
</evidence>
<evidence type="ECO:0000256" key="1">
    <source>
        <dbReference type="ARBA" id="ARBA00003436"/>
    </source>
</evidence>
<keyword evidence="10 13" id="KW-0472">Membrane</keyword>
<evidence type="ECO:0000256" key="2">
    <source>
        <dbReference type="ARBA" id="ARBA00004251"/>
    </source>
</evidence>
<dbReference type="InterPro" id="IPR020894">
    <property type="entry name" value="Cadherin_CS"/>
</dbReference>
<keyword evidence="5" id="KW-0732">Signal</keyword>
<dbReference type="RefSeq" id="XP_028272666.1">
    <property type="nucleotide sequence ID" value="XM_028416865.1"/>
</dbReference>
<evidence type="ECO:0000256" key="9">
    <source>
        <dbReference type="ARBA" id="ARBA00022989"/>
    </source>
</evidence>
<evidence type="ECO:0000256" key="13">
    <source>
        <dbReference type="SAM" id="Phobius"/>
    </source>
</evidence>
<dbReference type="InterPro" id="IPR013164">
    <property type="entry name" value="Cadherin_N"/>
</dbReference>
<dbReference type="InterPro" id="IPR032455">
    <property type="entry name" value="Cadherin_C"/>
</dbReference>
<dbReference type="PANTHER" id="PTHR24028">
    <property type="entry name" value="CADHERIN-87A"/>
    <property type="match status" value="1"/>
</dbReference>
<keyword evidence="3" id="KW-1003">Cell membrane</keyword>
<dbReference type="GeneID" id="114442973"/>
<dbReference type="GO" id="GO:0005886">
    <property type="term" value="C:plasma membrane"/>
    <property type="evidence" value="ECO:0007669"/>
    <property type="project" value="UniProtKB-SubCell"/>
</dbReference>
<dbReference type="PROSITE" id="PS50268">
    <property type="entry name" value="CADHERIN_2"/>
    <property type="match status" value="6"/>
</dbReference>
<evidence type="ECO:0000256" key="12">
    <source>
        <dbReference type="PROSITE-ProRule" id="PRU00043"/>
    </source>
</evidence>
<dbReference type="InterPro" id="IPR002126">
    <property type="entry name" value="Cadherin-like_dom"/>
</dbReference>
<evidence type="ECO:0000256" key="5">
    <source>
        <dbReference type="ARBA" id="ARBA00022729"/>
    </source>
</evidence>
<dbReference type="GO" id="GO:0009653">
    <property type="term" value="P:anatomical structure morphogenesis"/>
    <property type="evidence" value="ECO:0007669"/>
    <property type="project" value="UniProtKB-ARBA"/>
</dbReference>
<dbReference type="GO" id="GO:0005509">
    <property type="term" value="F:calcium ion binding"/>
    <property type="evidence" value="ECO:0007669"/>
    <property type="project" value="UniProtKB-UniRule"/>
</dbReference>
<name>A0A6P7J8U1_9TELE</name>
<feature type="transmembrane region" description="Helical" evidence="13">
    <location>
        <begin position="687"/>
        <end position="710"/>
    </location>
</feature>
<evidence type="ECO:0000313" key="16">
    <source>
        <dbReference type="RefSeq" id="XP_028272666.1"/>
    </source>
</evidence>
<feature type="domain" description="Cadherin" evidence="14">
    <location>
        <begin position="452"/>
        <end position="560"/>
    </location>
</feature>
<sequence>MQQGSVFRHWIYYFFAIFHICSVAAAQTVYSVTEESSPGTTVGNLAKDLHLDVQELESRGFQISGPNTRYLEVNVKTGVLLVKDRIDREGLCSRNVKCSLEVEAIVNTPLNLYRFDVKILDINDHAPSFRIPEIVLNVSESAFVGEKFALPKAIDADVGSFSVKSYKLSQTEHFTLDVQNSGEPSMFAEMVLHKTLDREKQPAIKLTLTAVDGGKPPKSGTLRITVNVQDVNDNIPIFDKALYKASVQENAPRGAAVISVHARDLDEGPNGEIQYSFINQDNDNDVDKFAINPITGEITVNGELDHEKNNAVEIRVQAKDKGQNPRASHCKVLVEISDINDNPPEISVTSLVNVVREDATIDTMVGLITVRDFDADKNGVVQVRIVDSVPFKIKNTYKNHYSLVVDGALDRERVSQYNVTIKASDEGLPPLSSTSIITVHVSDVNDNAPQFKEPVINIFVKENSPVGALIYTLTANDPDVDENAKVTFSLTNNQKNNVKGSLININSETGDIVTLQSFNYEELKVFQFKVQATDSGVPPLSSNVTVTVLILDVNDNNPTILAPYSEHGSVNSENIPYSAEAGYFVAKIRAVDADSGYNALLSYHLSESKGNNLFRIGTSTGEIRTKRRMSDNDLKTHPLLVLVSDNGEPSLSATVSIEVVVVENSADIQTQFRHVPVKEDSFSDLNLYLLIAIVSVSAIFLLSLISLIAVKCHRTDSSFSRYSAPMITTHPDGSWSYSKSTQQYDVCFSSDTLKSDVVVFPAPFPPVDAELISITEGDTFTRTQTLPNNEKVRCKPI</sequence>
<dbReference type="SUPFAM" id="SSF49313">
    <property type="entry name" value="Cadherin-like"/>
    <property type="match status" value="6"/>
</dbReference>
<keyword evidence="11" id="KW-0325">Glycoprotein</keyword>
<dbReference type="PROSITE" id="PS00232">
    <property type="entry name" value="CADHERIN_1"/>
    <property type="match status" value="3"/>
</dbReference>
<dbReference type="FunFam" id="2.60.40.60:FF:000129">
    <property type="entry name" value="protocadherin alpha-C2 isoform X1"/>
    <property type="match status" value="1"/>
</dbReference>
<feature type="domain" description="Cadherin" evidence="14">
    <location>
        <begin position="239"/>
        <end position="346"/>
    </location>
</feature>
<evidence type="ECO:0000256" key="7">
    <source>
        <dbReference type="ARBA" id="ARBA00022837"/>
    </source>
</evidence>
<dbReference type="FunFam" id="2.60.40.60:FF:000004">
    <property type="entry name" value="Protocadherin 1 gamma 2"/>
    <property type="match status" value="1"/>
</dbReference>
<evidence type="ECO:0000313" key="15">
    <source>
        <dbReference type="Proteomes" id="UP000515145"/>
    </source>
</evidence>
<comment type="subcellular location">
    <subcellularLocation>
        <location evidence="2">Cell membrane</location>
        <topology evidence="2">Single-pass type I membrane protein</topology>
    </subcellularLocation>
</comment>
<feature type="domain" description="Cadherin" evidence="14">
    <location>
        <begin position="575"/>
        <end position="672"/>
    </location>
</feature>
<keyword evidence="9 13" id="KW-1133">Transmembrane helix</keyword>
<feature type="domain" description="Cadherin" evidence="14">
    <location>
        <begin position="355"/>
        <end position="451"/>
    </location>
</feature>
<dbReference type="InterPro" id="IPR015919">
    <property type="entry name" value="Cadherin-like_sf"/>
</dbReference>
<keyword evidence="6" id="KW-0677">Repeat</keyword>
<dbReference type="Pfam" id="PF08266">
    <property type="entry name" value="Cadherin_2"/>
    <property type="match status" value="1"/>
</dbReference>
<keyword evidence="8" id="KW-0130">Cell adhesion</keyword>
<keyword evidence="15" id="KW-1185">Reference proteome</keyword>
<accession>A0A6P7J8U1</accession>
<evidence type="ECO:0000256" key="10">
    <source>
        <dbReference type="ARBA" id="ARBA00023136"/>
    </source>
</evidence>
<proteinExistence type="predicted"/>
<dbReference type="Pfam" id="PF16492">
    <property type="entry name" value="Cadherin_C_2"/>
    <property type="match status" value="1"/>
</dbReference>
<dbReference type="AlphaFoldDB" id="A0A6P7J8U1"/>
<dbReference type="FunFam" id="2.60.40.60:FF:000001">
    <property type="entry name" value="Protocadherin alpha 2"/>
    <property type="match status" value="1"/>
</dbReference>
<dbReference type="PRINTS" id="PR00205">
    <property type="entry name" value="CADHERIN"/>
</dbReference>
<organism evidence="15 16">
    <name type="scientific">Parambassis ranga</name>
    <name type="common">Indian glassy fish</name>
    <dbReference type="NCBI Taxonomy" id="210632"/>
    <lineage>
        <taxon>Eukaryota</taxon>
        <taxon>Metazoa</taxon>
        <taxon>Chordata</taxon>
        <taxon>Craniata</taxon>
        <taxon>Vertebrata</taxon>
        <taxon>Euteleostomi</taxon>
        <taxon>Actinopterygii</taxon>
        <taxon>Neopterygii</taxon>
        <taxon>Teleostei</taxon>
        <taxon>Neoteleostei</taxon>
        <taxon>Acanthomorphata</taxon>
        <taxon>Ovalentaria</taxon>
        <taxon>Ambassidae</taxon>
        <taxon>Parambassis</taxon>
    </lineage>
</organism>
<dbReference type="FunFam" id="2.60.40.60:FF:000002">
    <property type="entry name" value="Protocadherin alpha 2"/>
    <property type="match status" value="1"/>
</dbReference>
<dbReference type="Pfam" id="PF00028">
    <property type="entry name" value="Cadherin"/>
    <property type="match status" value="5"/>
</dbReference>
<dbReference type="GO" id="GO:0007156">
    <property type="term" value="P:homophilic cell adhesion via plasma membrane adhesion molecules"/>
    <property type="evidence" value="ECO:0007669"/>
    <property type="project" value="InterPro"/>
</dbReference>
<keyword evidence="7 12" id="KW-0106">Calcium</keyword>
<keyword evidence="4 13" id="KW-0812">Transmembrane</keyword>
<dbReference type="FunFam" id="2.60.40.60:FF:000006">
    <property type="entry name" value="Protocadherin alpha 2"/>
    <property type="match status" value="1"/>
</dbReference>
<dbReference type="Proteomes" id="UP000515145">
    <property type="component" value="Chromosome 10"/>
</dbReference>
<evidence type="ECO:0000256" key="8">
    <source>
        <dbReference type="ARBA" id="ARBA00022889"/>
    </source>
</evidence>
<dbReference type="CDD" id="cd11304">
    <property type="entry name" value="Cadherin_repeat"/>
    <property type="match status" value="6"/>
</dbReference>
<feature type="domain" description="Cadherin" evidence="14">
    <location>
        <begin position="24"/>
        <end position="129"/>
    </location>
</feature>
<dbReference type="SMART" id="SM00112">
    <property type="entry name" value="CA"/>
    <property type="match status" value="6"/>
</dbReference>
<evidence type="ECO:0000256" key="3">
    <source>
        <dbReference type="ARBA" id="ARBA00022475"/>
    </source>
</evidence>